<proteinExistence type="predicted"/>
<gene>
    <name evidence="1" type="ORF">MA4_78I12.44</name>
</gene>
<accession>Q1EPC1</accession>
<reference evidence="1" key="1">
    <citation type="submission" date="2006-05" db="EMBL/GenBank/DDBJ databases">
        <authorList>
            <person name="Ciampi A.Y."/>
            <person name="Santos C.M.R."/>
            <person name="da Silva F.R."/>
            <person name="Pappas G.J. Jr"/>
            <person name="Ronning C.M."/>
            <person name="Haas B.J."/>
            <person name="Piffanelli P."/>
            <person name="Town C.D."/>
            <person name="Miller R.N.G."/>
            <person name="Souza M.T. Jr."/>
        </authorList>
    </citation>
    <scope>NUCLEOTIDE SEQUENCE</scope>
</reference>
<protein>
    <submittedName>
        <fullName evidence="1">Uncharacterized protein</fullName>
    </submittedName>
</protein>
<organism evidence="1">
    <name type="scientific">Musa acuminata</name>
    <name type="common">Banana</name>
    <name type="synonym">Musa cavendishii</name>
    <dbReference type="NCBI Taxonomy" id="4641"/>
    <lineage>
        <taxon>Eukaryota</taxon>
        <taxon>Viridiplantae</taxon>
        <taxon>Streptophyta</taxon>
        <taxon>Embryophyta</taxon>
        <taxon>Tracheophyta</taxon>
        <taxon>Spermatophyta</taxon>
        <taxon>Magnoliopsida</taxon>
        <taxon>Liliopsida</taxon>
        <taxon>Zingiberales</taxon>
        <taxon>Musaceae</taxon>
        <taxon>Musa</taxon>
    </lineage>
</organism>
<dbReference type="AlphaFoldDB" id="Q1EPC1"/>
<dbReference type="EMBL" id="AC186750">
    <property type="protein sequence ID" value="ABF70036.1"/>
    <property type="molecule type" value="Genomic_DNA"/>
</dbReference>
<sequence>MDFRDTGGTTACRLTLGGTIAQSRWYNRLTELGDQALVVPSLDKVVLPPDNINASGKTTQTTWETESQAVPPSTPAVLPPIVTSSVEWVVQPAQFSPAKGLVGP</sequence>
<name>Q1EPC1_MUSAC</name>
<evidence type="ECO:0000313" key="1">
    <source>
        <dbReference type="EMBL" id="ABF70036.1"/>
    </source>
</evidence>